<dbReference type="RefSeq" id="WP_157819295.1">
    <property type="nucleotide sequence ID" value="NZ_CP018799.1"/>
</dbReference>
<protein>
    <submittedName>
        <fullName evidence="6">Phage integrase family protein</fullName>
    </submittedName>
</protein>
<keyword evidence="2" id="KW-0229">DNA integration</keyword>
<dbReference type="PROSITE" id="PS51898">
    <property type="entry name" value="TYR_RECOMBINASE"/>
    <property type="match status" value="1"/>
</dbReference>
<keyword evidence="3" id="KW-0238">DNA-binding</keyword>
<dbReference type="EMBL" id="CP018799">
    <property type="protein sequence ID" value="ATX80172.1"/>
    <property type="molecule type" value="Genomic_DNA"/>
</dbReference>
<comment type="similarity">
    <text evidence="1">Belongs to the 'phage' integrase family.</text>
</comment>
<dbReference type="InterPro" id="IPR050090">
    <property type="entry name" value="Tyrosine_recombinase_XerCD"/>
</dbReference>
<evidence type="ECO:0000256" key="2">
    <source>
        <dbReference type="ARBA" id="ARBA00022908"/>
    </source>
</evidence>
<evidence type="ECO:0000256" key="3">
    <source>
        <dbReference type="ARBA" id="ARBA00023125"/>
    </source>
</evidence>
<evidence type="ECO:0000259" key="5">
    <source>
        <dbReference type="PROSITE" id="PS51898"/>
    </source>
</evidence>
<reference evidence="6 7" key="1">
    <citation type="submission" date="2016-12" db="EMBL/GenBank/DDBJ databases">
        <title>Isolation and genomic insights into novel planktonic Zetaproteobacteria from stratified waters of the Chesapeake Bay.</title>
        <authorList>
            <person name="McAllister S.M."/>
            <person name="Kato S."/>
            <person name="Chan C.S."/>
            <person name="Chiu B.K."/>
            <person name="Field E.K."/>
        </authorList>
    </citation>
    <scope>NUCLEOTIDE SEQUENCE [LARGE SCALE GENOMIC DNA]</scope>
    <source>
        <strain evidence="6 7">CP-5</strain>
    </source>
</reference>
<sequence>MYKYHAFRFPNGERHALLVDADTGKPLVYQNLYITTHHRNKSDSINTIKSVIGALGFFAELCDFLGIDLESRFRAGDLLTSSEIESIALWSKKSKAELSKAKNCEKATNVVPINLKKIELARYTVVIDEDLVCANTTYNRLTIISQYVSWLANTVSPDSQTVIGRMTNRIINHRPVKMPSSGNEPFKSLEEWQRDRLLEIVEPTAVDNPWKNEEVCFRNQLIVHLFLYVGERKGELLSLKATDLDPGKKTICIRRNADDPDDPREVPSLVKTLSRDVEVSDELYLMIEDYIMKYRSRVKGVNKCPYLFVSHQNGASVARPLSHASIDKMFATLTEALGFNVHPHALRHTWNDAFSEQVEPFLNSGEMTESEVEDLRSYLMGWKEGSGTAMTYTKRYQQKKAKAFGLHLQKKVRTADKNRIDDAKLPV</sequence>
<dbReference type="PANTHER" id="PTHR30349:SF41">
    <property type="entry name" value="INTEGRASE_RECOMBINASE PROTEIN MJ0367-RELATED"/>
    <property type="match status" value="1"/>
</dbReference>
<accession>A0A2K8KZE1</accession>
<dbReference type="GO" id="GO:0003677">
    <property type="term" value="F:DNA binding"/>
    <property type="evidence" value="ECO:0007669"/>
    <property type="project" value="UniProtKB-KW"/>
</dbReference>
<dbReference type="InterPro" id="IPR013762">
    <property type="entry name" value="Integrase-like_cat_sf"/>
</dbReference>
<organism evidence="6 7">
    <name type="scientific">Mariprofundus aestuarium</name>
    <dbReference type="NCBI Taxonomy" id="1921086"/>
    <lineage>
        <taxon>Bacteria</taxon>
        <taxon>Pseudomonadati</taxon>
        <taxon>Pseudomonadota</taxon>
        <taxon>Candidatius Mariprofundia</taxon>
        <taxon>Mariprofundales</taxon>
        <taxon>Mariprofundaceae</taxon>
        <taxon>Mariprofundus</taxon>
    </lineage>
</organism>
<feature type="domain" description="Tyr recombinase" evidence="5">
    <location>
        <begin position="184"/>
        <end position="405"/>
    </location>
</feature>
<evidence type="ECO:0000313" key="7">
    <source>
        <dbReference type="Proteomes" id="UP000231701"/>
    </source>
</evidence>
<dbReference type="PANTHER" id="PTHR30349">
    <property type="entry name" value="PHAGE INTEGRASE-RELATED"/>
    <property type="match status" value="1"/>
</dbReference>
<keyword evidence="7" id="KW-1185">Reference proteome</keyword>
<proteinExistence type="inferred from homology"/>
<dbReference type="KEGG" id="maes:Ga0123461_1759"/>
<dbReference type="GO" id="GO:0006310">
    <property type="term" value="P:DNA recombination"/>
    <property type="evidence" value="ECO:0007669"/>
    <property type="project" value="UniProtKB-KW"/>
</dbReference>
<dbReference type="OrthoDB" id="6819422at2"/>
<dbReference type="Pfam" id="PF00589">
    <property type="entry name" value="Phage_integrase"/>
    <property type="match status" value="1"/>
</dbReference>
<evidence type="ECO:0000313" key="6">
    <source>
        <dbReference type="EMBL" id="ATX80172.1"/>
    </source>
</evidence>
<keyword evidence="4" id="KW-0233">DNA recombination</keyword>
<name>A0A2K8KZE1_MARES</name>
<dbReference type="Gene3D" id="1.10.443.10">
    <property type="entry name" value="Intergrase catalytic core"/>
    <property type="match status" value="1"/>
</dbReference>
<evidence type="ECO:0000256" key="4">
    <source>
        <dbReference type="ARBA" id="ARBA00023172"/>
    </source>
</evidence>
<dbReference type="GO" id="GO:0015074">
    <property type="term" value="P:DNA integration"/>
    <property type="evidence" value="ECO:0007669"/>
    <property type="project" value="UniProtKB-KW"/>
</dbReference>
<dbReference type="SUPFAM" id="SSF56349">
    <property type="entry name" value="DNA breaking-rejoining enzymes"/>
    <property type="match status" value="1"/>
</dbReference>
<dbReference type="CDD" id="cd00397">
    <property type="entry name" value="DNA_BRE_C"/>
    <property type="match status" value="1"/>
</dbReference>
<dbReference type="AlphaFoldDB" id="A0A2K8KZE1"/>
<dbReference type="Proteomes" id="UP000231701">
    <property type="component" value="Chromosome"/>
</dbReference>
<gene>
    <name evidence="6" type="ORF">Ga0123461_1759</name>
</gene>
<evidence type="ECO:0000256" key="1">
    <source>
        <dbReference type="ARBA" id="ARBA00008857"/>
    </source>
</evidence>
<dbReference type="InterPro" id="IPR002104">
    <property type="entry name" value="Integrase_catalytic"/>
</dbReference>
<dbReference type="InterPro" id="IPR011010">
    <property type="entry name" value="DNA_brk_join_enz"/>
</dbReference>